<reference evidence="1" key="1">
    <citation type="submission" date="2014-12" db="EMBL/GenBank/DDBJ databases">
        <authorList>
            <person name="Huang H.-H."/>
            <person name="Chen S.-C."/>
            <person name="Lai M.-C."/>
        </authorList>
    </citation>
    <scope>NUCLEOTIDE SEQUENCE</scope>
    <source>
        <strain evidence="1">K1F9705b</strain>
    </source>
</reference>
<gene>
    <name evidence="1" type="ORF">RJ53_08010</name>
</gene>
<dbReference type="Proteomes" id="UP000730161">
    <property type="component" value="Unassembled WGS sequence"/>
</dbReference>
<accession>A0A8J7WAQ8</accession>
<keyword evidence="2" id="KW-1185">Reference proteome</keyword>
<dbReference type="AlphaFoldDB" id="A0A8J7WAQ8"/>
<dbReference type="OrthoDB" id="115867at2157"/>
<proteinExistence type="predicted"/>
<dbReference type="EMBL" id="JWHL01000013">
    <property type="protein sequence ID" value="MBR1369440.1"/>
    <property type="molecule type" value="Genomic_DNA"/>
</dbReference>
<name>A0A8J7WAQ8_9EURY</name>
<organism evidence="1 2">
    <name type="scientific">Methanocalculus chunghsingensis</name>
    <dbReference type="NCBI Taxonomy" id="156457"/>
    <lineage>
        <taxon>Archaea</taxon>
        <taxon>Methanobacteriati</taxon>
        <taxon>Methanobacteriota</taxon>
        <taxon>Stenosarchaea group</taxon>
        <taxon>Methanomicrobia</taxon>
        <taxon>Methanomicrobiales</taxon>
        <taxon>Methanocalculaceae</taxon>
        <taxon>Methanocalculus</taxon>
    </lineage>
</organism>
<evidence type="ECO:0000313" key="1">
    <source>
        <dbReference type="EMBL" id="MBR1369440.1"/>
    </source>
</evidence>
<comment type="caution">
    <text evidence="1">The sequence shown here is derived from an EMBL/GenBank/DDBJ whole genome shotgun (WGS) entry which is preliminary data.</text>
</comment>
<sequence>MVHLKKPCCAADALRRIRQIDIGGISVGLVLLDEIINKVLIMNLESDDRIAEELIKYTKIFNYIPPSAEETYCTALMREYRHKVKP</sequence>
<protein>
    <submittedName>
        <fullName evidence="1">Uncharacterized protein</fullName>
    </submittedName>
</protein>
<evidence type="ECO:0000313" key="2">
    <source>
        <dbReference type="Proteomes" id="UP000730161"/>
    </source>
</evidence>
<dbReference type="RefSeq" id="WP_211531147.1">
    <property type="nucleotide sequence ID" value="NZ_JWHL01000013.1"/>
</dbReference>